<protein>
    <recommendedName>
        <fullName evidence="7 9">Uroporphyrinogen-III synthase</fullName>
        <ecNumber evidence="3 9">4.2.1.75</ecNumber>
    </recommendedName>
</protein>
<evidence type="ECO:0000256" key="6">
    <source>
        <dbReference type="ARBA" id="ARBA00037589"/>
    </source>
</evidence>
<evidence type="ECO:0000256" key="1">
    <source>
        <dbReference type="ARBA" id="ARBA00004772"/>
    </source>
</evidence>
<evidence type="ECO:0000256" key="3">
    <source>
        <dbReference type="ARBA" id="ARBA00013109"/>
    </source>
</evidence>
<keyword evidence="4 9" id="KW-0456">Lyase</keyword>
<keyword evidence="12" id="KW-1185">Reference proteome</keyword>
<dbReference type="Gene3D" id="3.40.50.10090">
    <property type="match status" value="2"/>
</dbReference>
<evidence type="ECO:0000256" key="7">
    <source>
        <dbReference type="ARBA" id="ARBA00040167"/>
    </source>
</evidence>
<dbReference type="EC" id="4.2.1.75" evidence="3 9"/>
<evidence type="ECO:0000256" key="9">
    <source>
        <dbReference type="RuleBase" id="RU366031"/>
    </source>
</evidence>
<proteinExistence type="inferred from homology"/>
<accession>A0ABS2KDC4</accession>
<evidence type="ECO:0000313" key="12">
    <source>
        <dbReference type="Proteomes" id="UP001430193"/>
    </source>
</evidence>
<gene>
    <name evidence="11" type="ORF">ISS99_06565</name>
</gene>
<dbReference type="InterPro" id="IPR003754">
    <property type="entry name" value="4pyrrol_synth_uPrphyn_synth"/>
</dbReference>
<evidence type="ECO:0000256" key="8">
    <source>
        <dbReference type="ARBA" id="ARBA00048617"/>
    </source>
</evidence>
<comment type="catalytic activity">
    <reaction evidence="8 9">
        <text>hydroxymethylbilane = uroporphyrinogen III + H2O</text>
        <dbReference type="Rhea" id="RHEA:18965"/>
        <dbReference type="ChEBI" id="CHEBI:15377"/>
        <dbReference type="ChEBI" id="CHEBI:57308"/>
        <dbReference type="ChEBI" id="CHEBI:57845"/>
        <dbReference type="EC" id="4.2.1.75"/>
    </reaction>
</comment>
<dbReference type="PANTHER" id="PTHR38042:SF1">
    <property type="entry name" value="UROPORPHYRINOGEN-III SYNTHASE, CHLOROPLASTIC"/>
    <property type="match status" value="1"/>
</dbReference>
<keyword evidence="5 9" id="KW-0627">Porphyrin biosynthesis</keyword>
<dbReference type="CDD" id="cd06578">
    <property type="entry name" value="HemD"/>
    <property type="match status" value="1"/>
</dbReference>
<comment type="function">
    <text evidence="6 9">Catalyzes cyclization of the linear tetrapyrrole, hydroxymethylbilane, to the macrocyclic uroporphyrinogen III.</text>
</comment>
<dbReference type="InterPro" id="IPR039793">
    <property type="entry name" value="UROS/Hem4"/>
</dbReference>
<comment type="pathway">
    <text evidence="1 9">Porphyrin-containing compound metabolism; protoporphyrin-IX biosynthesis; coproporphyrinogen-III from 5-aminolevulinate: step 3/4.</text>
</comment>
<dbReference type="PANTHER" id="PTHR38042">
    <property type="entry name" value="UROPORPHYRINOGEN-III SYNTHASE, CHLOROPLASTIC"/>
    <property type="match status" value="1"/>
</dbReference>
<dbReference type="Proteomes" id="UP001430193">
    <property type="component" value="Unassembled WGS sequence"/>
</dbReference>
<feature type="domain" description="Tetrapyrrole biosynthesis uroporphyrinogen III synthase" evidence="10">
    <location>
        <begin position="25"/>
        <end position="246"/>
    </location>
</feature>
<evidence type="ECO:0000313" key="11">
    <source>
        <dbReference type="EMBL" id="MBM7129181.1"/>
    </source>
</evidence>
<evidence type="ECO:0000256" key="4">
    <source>
        <dbReference type="ARBA" id="ARBA00023239"/>
    </source>
</evidence>
<evidence type="ECO:0000256" key="2">
    <source>
        <dbReference type="ARBA" id="ARBA00008133"/>
    </source>
</evidence>
<dbReference type="EMBL" id="JADIKF010000037">
    <property type="protein sequence ID" value="MBM7129181.1"/>
    <property type="molecule type" value="Genomic_DNA"/>
</dbReference>
<organism evidence="11 12">
    <name type="scientific">Dyella mobilis</name>
    <dbReference type="NCBI Taxonomy" id="1849582"/>
    <lineage>
        <taxon>Bacteria</taxon>
        <taxon>Pseudomonadati</taxon>
        <taxon>Pseudomonadota</taxon>
        <taxon>Gammaproteobacteria</taxon>
        <taxon>Lysobacterales</taxon>
        <taxon>Rhodanobacteraceae</taxon>
        <taxon>Dyella</taxon>
    </lineage>
</organism>
<dbReference type="RefSeq" id="WP_204630801.1">
    <property type="nucleotide sequence ID" value="NZ_BSOC01000004.1"/>
</dbReference>
<dbReference type="InterPro" id="IPR036108">
    <property type="entry name" value="4pyrrol_syn_uPrphyn_synt_sf"/>
</dbReference>
<dbReference type="Pfam" id="PF02602">
    <property type="entry name" value="HEM4"/>
    <property type="match status" value="1"/>
</dbReference>
<comment type="caution">
    <text evidence="11">The sequence shown here is derived from an EMBL/GenBank/DDBJ whole genome shotgun (WGS) entry which is preliminary data.</text>
</comment>
<sequence length="265" mass="28054">MPADAAGPLAGCTIVVTRPAGTAGALARRIRRQGGVPLLLPGLSLRAIPQPLALEPWQHAQNDDVLIFTSPAAVRYAMALAPLVTRGMVIAIGQGTARALRRHGISAQIPAAARQDSEGVLHLLGAQPLQGRHVALITAPGGRGLLQEQLATRGAVVREVHVYERTAPRLNRRHLQAVLQLPATACMLLSSGEALQHLMQQLSGQARLRLRAAMVIVSSERLAEQARSAGFERWQVAASANQADLLAMAAEVCSRARHEAGRAGC</sequence>
<evidence type="ECO:0000259" key="10">
    <source>
        <dbReference type="Pfam" id="PF02602"/>
    </source>
</evidence>
<reference evidence="11" key="1">
    <citation type="submission" date="2020-10" db="EMBL/GenBank/DDBJ databases">
        <title>Phylogeny of dyella-like bacteria.</title>
        <authorList>
            <person name="Fu J."/>
        </authorList>
    </citation>
    <scope>NUCLEOTIDE SEQUENCE</scope>
    <source>
        <strain evidence="11">DHON07</strain>
    </source>
</reference>
<comment type="similarity">
    <text evidence="2 9">Belongs to the uroporphyrinogen-III synthase family.</text>
</comment>
<evidence type="ECO:0000256" key="5">
    <source>
        <dbReference type="ARBA" id="ARBA00023244"/>
    </source>
</evidence>
<name>A0ABS2KDC4_9GAMM</name>
<dbReference type="SUPFAM" id="SSF69618">
    <property type="entry name" value="HemD-like"/>
    <property type="match status" value="1"/>
</dbReference>